<evidence type="ECO:0000313" key="2">
    <source>
        <dbReference type="Proteomes" id="UP001303115"/>
    </source>
</evidence>
<dbReference type="SUPFAM" id="SSF53254">
    <property type="entry name" value="Phosphoglycerate mutase-like"/>
    <property type="match status" value="1"/>
</dbReference>
<keyword evidence="2" id="KW-1185">Reference proteome</keyword>
<organism evidence="1 2">
    <name type="scientific">Parachaetomium inaequale</name>
    <dbReference type="NCBI Taxonomy" id="2588326"/>
    <lineage>
        <taxon>Eukaryota</taxon>
        <taxon>Fungi</taxon>
        <taxon>Dikarya</taxon>
        <taxon>Ascomycota</taxon>
        <taxon>Pezizomycotina</taxon>
        <taxon>Sordariomycetes</taxon>
        <taxon>Sordariomycetidae</taxon>
        <taxon>Sordariales</taxon>
        <taxon>Chaetomiaceae</taxon>
        <taxon>Parachaetomium</taxon>
    </lineage>
</organism>
<evidence type="ECO:0000313" key="1">
    <source>
        <dbReference type="EMBL" id="KAK4033736.1"/>
    </source>
</evidence>
<dbReference type="PANTHER" id="PTHR48100">
    <property type="entry name" value="BROAD-SPECIFICITY PHOSPHATASE YOR283W-RELATED"/>
    <property type="match status" value="1"/>
</dbReference>
<gene>
    <name evidence="1" type="ORF">C8A01DRAFT_39822</name>
</gene>
<sequence length="228" mass="25308">MPPTLVLIRHAQAIHNVDRANHFFPDPSLTDLGRQQSAELREHLKAHLPADREMQLIVVSPMRRAVQTCLIALDWLIDSGVPVVPDARWQENYPKPCDTGSPAPELAAEFPGIDFSGLDPVYPDKTSPAGAAYRYEKGAILARGQSALADLYKRTEDVILVVSHSGFMRTAVAGQWFHNADYRIFDFVDREGKGEDEPYKLVEWALTRGKGGMGRSNEVVVEFGEGLP</sequence>
<dbReference type="Gene3D" id="3.40.50.1240">
    <property type="entry name" value="Phosphoglycerate mutase-like"/>
    <property type="match status" value="1"/>
</dbReference>
<proteinExistence type="predicted"/>
<dbReference type="InterPro" id="IPR029033">
    <property type="entry name" value="His_PPase_superfam"/>
</dbReference>
<protein>
    <submittedName>
        <fullName evidence="1">Histidine phosphatase superfamily</fullName>
    </submittedName>
</protein>
<dbReference type="SMART" id="SM00855">
    <property type="entry name" value="PGAM"/>
    <property type="match status" value="1"/>
</dbReference>
<dbReference type="GO" id="GO:0016791">
    <property type="term" value="F:phosphatase activity"/>
    <property type="evidence" value="ECO:0007669"/>
    <property type="project" value="TreeGrafter"/>
</dbReference>
<dbReference type="AlphaFoldDB" id="A0AAN6P8J0"/>
<dbReference type="CDD" id="cd07067">
    <property type="entry name" value="HP_PGM_like"/>
    <property type="match status" value="1"/>
</dbReference>
<dbReference type="PANTHER" id="PTHR48100:SF24">
    <property type="entry name" value="PHOSPHOGLYCERATE MUTASE"/>
    <property type="match status" value="1"/>
</dbReference>
<dbReference type="Pfam" id="PF00300">
    <property type="entry name" value="His_Phos_1"/>
    <property type="match status" value="1"/>
</dbReference>
<dbReference type="InterPro" id="IPR013078">
    <property type="entry name" value="His_Pase_superF_clade-1"/>
</dbReference>
<comment type="caution">
    <text evidence="1">The sequence shown here is derived from an EMBL/GenBank/DDBJ whole genome shotgun (WGS) entry which is preliminary data.</text>
</comment>
<accession>A0AAN6P8J0</accession>
<dbReference type="EMBL" id="MU854513">
    <property type="protein sequence ID" value="KAK4033736.1"/>
    <property type="molecule type" value="Genomic_DNA"/>
</dbReference>
<dbReference type="GO" id="GO:0005737">
    <property type="term" value="C:cytoplasm"/>
    <property type="evidence" value="ECO:0007669"/>
    <property type="project" value="TreeGrafter"/>
</dbReference>
<dbReference type="Proteomes" id="UP001303115">
    <property type="component" value="Unassembled WGS sequence"/>
</dbReference>
<name>A0AAN6P8J0_9PEZI</name>
<reference evidence="2" key="1">
    <citation type="journal article" date="2023" name="Mol. Phylogenet. Evol.">
        <title>Genome-scale phylogeny and comparative genomics of the fungal order Sordariales.</title>
        <authorList>
            <person name="Hensen N."/>
            <person name="Bonometti L."/>
            <person name="Westerberg I."/>
            <person name="Brannstrom I.O."/>
            <person name="Guillou S."/>
            <person name="Cros-Aarteil S."/>
            <person name="Calhoun S."/>
            <person name="Haridas S."/>
            <person name="Kuo A."/>
            <person name="Mondo S."/>
            <person name="Pangilinan J."/>
            <person name="Riley R."/>
            <person name="LaButti K."/>
            <person name="Andreopoulos B."/>
            <person name="Lipzen A."/>
            <person name="Chen C."/>
            <person name="Yan M."/>
            <person name="Daum C."/>
            <person name="Ng V."/>
            <person name="Clum A."/>
            <person name="Steindorff A."/>
            <person name="Ohm R.A."/>
            <person name="Martin F."/>
            <person name="Silar P."/>
            <person name="Natvig D.O."/>
            <person name="Lalanne C."/>
            <person name="Gautier V."/>
            <person name="Ament-Velasquez S.L."/>
            <person name="Kruys A."/>
            <person name="Hutchinson M.I."/>
            <person name="Powell A.J."/>
            <person name="Barry K."/>
            <person name="Miller A.N."/>
            <person name="Grigoriev I.V."/>
            <person name="Debuchy R."/>
            <person name="Gladieux P."/>
            <person name="Hiltunen Thoren M."/>
            <person name="Johannesson H."/>
        </authorList>
    </citation>
    <scope>NUCLEOTIDE SEQUENCE [LARGE SCALE GENOMIC DNA]</scope>
    <source>
        <strain evidence="2">CBS 284.82</strain>
    </source>
</reference>
<dbReference type="InterPro" id="IPR050275">
    <property type="entry name" value="PGM_Phosphatase"/>
</dbReference>